<gene>
    <name evidence="8" type="ORF">CIK83_05445</name>
</gene>
<accession>A0A368LMI2</accession>
<dbReference type="Pfam" id="PF02687">
    <property type="entry name" value="FtsX"/>
    <property type="match status" value="2"/>
</dbReference>
<evidence type="ECO:0000256" key="1">
    <source>
        <dbReference type="ARBA" id="ARBA00004651"/>
    </source>
</evidence>
<evidence type="ECO:0000256" key="3">
    <source>
        <dbReference type="ARBA" id="ARBA00022692"/>
    </source>
</evidence>
<reference evidence="8 9" key="1">
    <citation type="journal article" date="2017" name="Elife">
        <title>Extensive horizontal gene transfer in cheese-associated bacteria.</title>
        <authorList>
            <person name="Bonham K.S."/>
            <person name="Wolfe B.E."/>
            <person name="Dutton R.J."/>
        </authorList>
    </citation>
    <scope>NUCLEOTIDE SEQUENCE [LARGE SCALE GENOMIC DNA]</scope>
    <source>
        <strain evidence="8 9">JB196</strain>
    </source>
</reference>
<feature type="transmembrane region" description="Helical" evidence="6">
    <location>
        <begin position="385"/>
        <end position="405"/>
    </location>
</feature>
<sequence length="817" mass="91518">MFWPVVKALLGHYRRHPFQILLVWLGLTLGISLFVGVLAINYHAKQSYAQGEKLFSNPLPYRIQPKLTSNKIPQGFYVQLRRNGFNQCVPFDTYRVVAKDGTQLNIVGFDPIAMMSLRSEKNADSADMLELMRPPYPVMISEQLSSYLNVADGDYIPLGAGELLGPIKVDVSERITGSRLIADMSLLRTLNRSSGFDMVACAEMPADKLDKLRAFLPNGISLHRNTRVELGSLTKAFHMNLTAMGMLSFLIGLFIFYQAMSLSFTQRQPLVGILRLTGVSGWQLTKALLIEIFGWILVGWLSGTVLGLALANRLMPSVSASLSDLYNADVGLSIEWQWEWSQYSLLMAILGCLLACFWPLVRLVKSQPIRLASRLSLIRFAGREFTLQALVACVCIVIAVALYQVPTTQEQGFTLIALLLVSVGFIMPYFLWRLFTSFSFTMPWVKVRWFFSDIASSMSYRGIAAMAFMLALATNIGVETMVGSFRQTTDQWLVQRLSADLYITPTASSAARMGEWLQSQDEVDSVWWRWEKSLQSDNGSIQVVSSGDSDSERHALTVKLAVPQFWYKLHNGKGVMISESMSLKQNLHPGDHIILPEPLGHNWQVLGVYYDYGNPYNQVIISQKKWTQLFRGSGDVALGVLLGPNESPENLIRRIQQRFSLSQNRIYNNNAMHTQAMIAFDQTFKVANTLGKITLFIAVFGLFVSTVAGEVARQKQVALLRCLGISGKELVILGALQLLVIGLFTAFIALPLGIILAQLMVDVVLKNAFGWTMQIELLPERYLFTFGWSLMALFVAGAWPVWLMVKTTPMKLLRDSL</sequence>
<dbReference type="InterPro" id="IPR003838">
    <property type="entry name" value="ABC3_permease_C"/>
</dbReference>
<keyword evidence="2" id="KW-1003">Cell membrane</keyword>
<feature type="transmembrane region" description="Helical" evidence="6">
    <location>
        <begin position="781"/>
        <end position="805"/>
    </location>
</feature>
<dbReference type="RefSeq" id="WP_086963173.1">
    <property type="nucleotide sequence ID" value="NZ_FUKS01000054.1"/>
</dbReference>
<feature type="transmembrane region" description="Helical" evidence="6">
    <location>
        <begin position="343"/>
        <end position="364"/>
    </location>
</feature>
<dbReference type="PANTHER" id="PTHR30287">
    <property type="entry name" value="MEMBRANE COMPONENT OF PREDICTED ABC SUPERFAMILY METABOLITE UPTAKE TRANSPORTER"/>
    <property type="match status" value="1"/>
</dbReference>
<proteinExistence type="predicted"/>
<feature type="transmembrane region" description="Helical" evidence="6">
    <location>
        <begin position="458"/>
        <end position="478"/>
    </location>
</feature>
<comment type="caution">
    <text evidence="8">The sequence shown here is derived from an EMBL/GenBank/DDBJ whole genome shotgun (WGS) entry which is preliminary data.</text>
</comment>
<comment type="subcellular location">
    <subcellularLocation>
        <location evidence="1">Cell membrane</location>
        <topology evidence="1">Multi-pass membrane protein</topology>
    </subcellularLocation>
</comment>
<keyword evidence="3 6" id="KW-0812">Transmembrane</keyword>
<feature type="transmembrane region" description="Helical" evidence="6">
    <location>
        <begin position="730"/>
        <end position="761"/>
    </location>
</feature>
<dbReference type="Proteomes" id="UP000252479">
    <property type="component" value="Unassembled WGS sequence"/>
</dbReference>
<name>A0A368LMI2_9VIBR</name>
<feature type="transmembrane region" description="Helical" evidence="6">
    <location>
        <begin position="690"/>
        <end position="709"/>
    </location>
</feature>
<feature type="transmembrane region" description="Helical" evidence="6">
    <location>
        <begin position="237"/>
        <end position="257"/>
    </location>
</feature>
<protein>
    <submittedName>
        <fullName evidence="8">ABC transporter permease</fullName>
    </submittedName>
</protein>
<keyword evidence="5 6" id="KW-0472">Membrane</keyword>
<dbReference type="AlphaFoldDB" id="A0A368LMI2"/>
<evidence type="ECO:0000256" key="6">
    <source>
        <dbReference type="SAM" id="Phobius"/>
    </source>
</evidence>
<feature type="domain" description="ABC3 transporter permease C-terminal" evidence="7">
    <location>
        <begin position="693"/>
        <end position="809"/>
    </location>
</feature>
<dbReference type="PANTHER" id="PTHR30287:SF2">
    <property type="entry name" value="BLL1001 PROTEIN"/>
    <property type="match status" value="1"/>
</dbReference>
<dbReference type="GeneID" id="303188353"/>
<keyword evidence="9" id="KW-1185">Reference proteome</keyword>
<feature type="transmembrane region" description="Helical" evidence="6">
    <location>
        <begin position="411"/>
        <end position="432"/>
    </location>
</feature>
<evidence type="ECO:0000256" key="5">
    <source>
        <dbReference type="ARBA" id="ARBA00023136"/>
    </source>
</evidence>
<feature type="transmembrane region" description="Helical" evidence="6">
    <location>
        <begin position="21"/>
        <end position="44"/>
    </location>
</feature>
<evidence type="ECO:0000259" key="7">
    <source>
        <dbReference type="Pfam" id="PF02687"/>
    </source>
</evidence>
<dbReference type="EMBL" id="QPGL01000001">
    <property type="protein sequence ID" value="RCS73104.1"/>
    <property type="molecule type" value="Genomic_DNA"/>
</dbReference>
<keyword evidence="4 6" id="KW-1133">Transmembrane helix</keyword>
<evidence type="ECO:0000256" key="2">
    <source>
        <dbReference type="ARBA" id="ARBA00022475"/>
    </source>
</evidence>
<dbReference type="GO" id="GO:0005886">
    <property type="term" value="C:plasma membrane"/>
    <property type="evidence" value="ECO:0007669"/>
    <property type="project" value="UniProtKB-SubCell"/>
</dbReference>
<organism evidence="8 9">
    <name type="scientific">Vibrio casei</name>
    <dbReference type="NCBI Taxonomy" id="673372"/>
    <lineage>
        <taxon>Bacteria</taxon>
        <taxon>Pseudomonadati</taxon>
        <taxon>Pseudomonadota</taxon>
        <taxon>Gammaproteobacteria</taxon>
        <taxon>Vibrionales</taxon>
        <taxon>Vibrionaceae</taxon>
        <taxon>Vibrio</taxon>
    </lineage>
</organism>
<dbReference type="InterPro" id="IPR038766">
    <property type="entry name" value="Membrane_comp_ABC_pdt"/>
</dbReference>
<feature type="transmembrane region" description="Helical" evidence="6">
    <location>
        <begin position="292"/>
        <end position="311"/>
    </location>
</feature>
<evidence type="ECO:0000256" key="4">
    <source>
        <dbReference type="ARBA" id="ARBA00022989"/>
    </source>
</evidence>
<evidence type="ECO:0000313" key="9">
    <source>
        <dbReference type="Proteomes" id="UP000252479"/>
    </source>
</evidence>
<evidence type="ECO:0000313" key="8">
    <source>
        <dbReference type="EMBL" id="RCS73104.1"/>
    </source>
</evidence>
<feature type="domain" description="ABC3 transporter permease C-terminal" evidence="7">
    <location>
        <begin position="244"/>
        <end position="368"/>
    </location>
</feature>